<dbReference type="RefSeq" id="WP_189647533.1">
    <property type="nucleotide sequence ID" value="NZ_BMRC01000005.1"/>
</dbReference>
<keyword evidence="1" id="KW-0472">Membrane</keyword>
<reference evidence="2 3" key="1">
    <citation type="submission" date="2024-09" db="EMBL/GenBank/DDBJ databases">
        <authorList>
            <person name="Sun Q."/>
            <person name="Mori K."/>
        </authorList>
    </citation>
    <scope>NUCLEOTIDE SEQUENCE [LARGE SCALE GENOMIC DNA]</scope>
    <source>
        <strain evidence="2 3">CCM 3426</strain>
    </source>
</reference>
<keyword evidence="3" id="KW-1185">Reference proteome</keyword>
<sequence length="140" mass="14037">MKRQALLAAAVTVADLAGLSLGWWWVIPLAGLVVGAAAPVRRPVPALLAATAVAGAASLVWQGGARTLDAADLAGAMALNARGLGWVVVAVTLVYTLLLALAGAWIGGAARRLGADVRSGRAARLGPGSGSLDTKEDEHV</sequence>
<name>A0ABV5IX36_9ACTN</name>
<dbReference type="Proteomes" id="UP001589647">
    <property type="component" value="Unassembled WGS sequence"/>
</dbReference>
<dbReference type="EMBL" id="JBHMEI010000078">
    <property type="protein sequence ID" value="MFB9208475.1"/>
    <property type="molecule type" value="Genomic_DNA"/>
</dbReference>
<comment type="caution">
    <text evidence="2">The sequence shown here is derived from an EMBL/GenBank/DDBJ whole genome shotgun (WGS) entry which is preliminary data.</text>
</comment>
<proteinExistence type="predicted"/>
<feature type="transmembrane region" description="Helical" evidence="1">
    <location>
        <begin position="84"/>
        <end position="106"/>
    </location>
</feature>
<gene>
    <name evidence="2" type="ORF">ACFFV7_45350</name>
</gene>
<accession>A0ABV5IX36</accession>
<feature type="transmembrane region" description="Helical" evidence="1">
    <location>
        <begin position="47"/>
        <end position="64"/>
    </location>
</feature>
<evidence type="ECO:0000256" key="1">
    <source>
        <dbReference type="SAM" id="Phobius"/>
    </source>
</evidence>
<keyword evidence="1" id="KW-1133">Transmembrane helix</keyword>
<keyword evidence="1" id="KW-0812">Transmembrane</keyword>
<evidence type="ECO:0000313" key="2">
    <source>
        <dbReference type="EMBL" id="MFB9208475.1"/>
    </source>
</evidence>
<organism evidence="2 3">
    <name type="scientific">Nonomuraea spiralis</name>
    <dbReference type="NCBI Taxonomy" id="46182"/>
    <lineage>
        <taxon>Bacteria</taxon>
        <taxon>Bacillati</taxon>
        <taxon>Actinomycetota</taxon>
        <taxon>Actinomycetes</taxon>
        <taxon>Streptosporangiales</taxon>
        <taxon>Streptosporangiaceae</taxon>
        <taxon>Nonomuraea</taxon>
    </lineage>
</organism>
<protein>
    <submittedName>
        <fullName evidence="2">Uncharacterized protein</fullName>
    </submittedName>
</protein>
<evidence type="ECO:0000313" key="3">
    <source>
        <dbReference type="Proteomes" id="UP001589647"/>
    </source>
</evidence>